<dbReference type="GeneID" id="84593575"/>
<reference evidence="1" key="1">
    <citation type="submission" date="2025-02" db="EMBL/GenBank/DDBJ databases">
        <authorList>
            <consortium name="NCBI Genome Project"/>
        </authorList>
    </citation>
    <scope>NUCLEOTIDE SEQUENCE</scope>
</reference>
<sequence length="90" mass="9446">MALICIRLPLTSGINPGDGTVLRQDRDPDYGVCLAAGTAKRNLNRPNLTMIVMIDNSGGPKTPCHTLAGNTSAANFSNVLPSARSGNHKD</sequence>
<accession>A0AAJ8BZ95</accession>
<gene>
    <name evidence="1" type="ORF">An17g00980</name>
</gene>
<proteinExistence type="predicted"/>
<organism evidence="1">
    <name type="scientific">Aspergillus niger</name>
    <dbReference type="NCBI Taxonomy" id="5061"/>
    <lineage>
        <taxon>Eukaryota</taxon>
        <taxon>Fungi</taxon>
        <taxon>Dikarya</taxon>
        <taxon>Ascomycota</taxon>
        <taxon>Pezizomycotina</taxon>
        <taxon>Eurotiomycetes</taxon>
        <taxon>Eurotiomycetidae</taxon>
        <taxon>Eurotiales</taxon>
        <taxon>Aspergillaceae</taxon>
        <taxon>Aspergillus</taxon>
        <taxon>Aspergillus subgen. Circumdati</taxon>
    </lineage>
</organism>
<evidence type="ECO:0000313" key="1">
    <source>
        <dbReference type="RefSeq" id="XP_059605698.1"/>
    </source>
</evidence>
<dbReference type="VEuPathDB" id="FungiDB:An17g00980"/>
<dbReference type="KEGG" id="ang:An17g00980"/>
<reference evidence="1" key="2">
    <citation type="submission" date="2025-08" db="UniProtKB">
        <authorList>
            <consortium name="RefSeq"/>
        </authorList>
    </citation>
    <scope>IDENTIFICATION</scope>
</reference>
<protein>
    <submittedName>
        <fullName evidence="1">Uncharacterized protein</fullName>
    </submittedName>
</protein>
<dbReference type="AlphaFoldDB" id="A0AAJ8BZ95"/>
<name>A0AAJ8BZ95_ASPNG</name>
<dbReference type="RefSeq" id="XP_059605698.1">
    <property type="nucleotide sequence ID" value="XM_059745442.1"/>
</dbReference>